<evidence type="ECO:0000259" key="2">
    <source>
        <dbReference type="Pfam" id="PF13480"/>
    </source>
</evidence>
<organism evidence="3 4">
    <name type="scientific">Agromyces seonyuensis</name>
    <dbReference type="NCBI Taxonomy" id="2662446"/>
    <lineage>
        <taxon>Bacteria</taxon>
        <taxon>Bacillati</taxon>
        <taxon>Actinomycetota</taxon>
        <taxon>Actinomycetes</taxon>
        <taxon>Micrococcales</taxon>
        <taxon>Microbacteriaceae</taxon>
        <taxon>Agromyces</taxon>
    </lineage>
</organism>
<evidence type="ECO:0000313" key="3">
    <source>
        <dbReference type="EMBL" id="MWC00299.1"/>
    </source>
</evidence>
<protein>
    <submittedName>
        <fullName evidence="3">GNAT family N-acetyltransferase</fullName>
    </submittedName>
</protein>
<dbReference type="Pfam" id="PF13480">
    <property type="entry name" value="Acetyltransf_6"/>
    <property type="match status" value="1"/>
</dbReference>
<sequence>MSSPTCARGACAGSTSDPTSSTLPHRSKGTRRRLRQCAGALADELGRPLRFEARATDEVDGFLRMEDAGWKGDAGHGGEGFLATGMAEWFAEVTAGFRDRGRLRVNALAAGDRTVYVAFNFRSADAEFGFVDTYDTGLAEHRPGVLGRTIEMRRLDALSDVAYLDPCLDPTFAEAMRLYPHRRTQANLIVAHGGAASQALAAALPTARDVRDRMRRVLAPSR</sequence>
<dbReference type="InterPro" id="IPR038740">
    <property type="entry name" value="BioF2-like_GNAT_dom"/>
</dbReference>
<dbReference type="GO" id="GO:0016740">
    <property type="term" value="F:transferase activity"/>
    <property type="evidence" value="ECO:0007669"/>
    <property type="project" value="UniProtKB-KW"/>
</dbReference>
<proteinExistence type="predicted"/>
<keyword evidence="3" id="KW-0808">Transferase</keyword>
<feature type="compositionally biased region" description="Polar residues" evidence="1">
    <location>
        <begin position="13"/>
        <end position="24"/>
    </location>
</feature>
<name>A0A6I4P183_9MICO</name>
<evidence type="ECO:0000313" key="4">
    <source>
        <dbReference type="Proteomes" id="UP000438182"/>
    </source>
</evidence>
<feature type="domain" description="BioF2-like acetyltransferase" evidence="2">
    <location>
        <begin position="30"/>
        <end position="146"/>
    </location>
</feature>
<accession>A0A6I4P183</accession>
<dbReference type="Proteomes" id="UP000438182">
    <property type="component" value="Unassembled WGS sequence"/>
</dbReference>
<reference evidence="3 4" key="1">
    <citation type="submission" date="2019-12" db="EMBL/GenBank/DDBJ databases">
        <authorList>
            <person name="Kim Y.S."/>
        </authorList>
    </citation>
    <scope>NUCLEOTIDE SEQUENCE [LARGE SCALE GENOMIC DNA]</scope>
    <source>
        <strain evidence="3 4">MMS17-SY077</strain>
    </source>
</reference>
<evidence type="ECO:0000256" key="1">
    <source>
        <dbReference type="SAM" id="MobiDB-lite"/>
    </source>
</evidence>
<dbReference type="RefSeq" id="WP_160426936.1">
    <property type="nucleotide sequence ID" value="NZ_WSTA01000121.1"/>
</dbReference>
<gene>
    <name evidence="3" type="ORF">GB864_17295</name>
</gene>
<comment type="caution">
    <text evidence="3">The sequence shown here is derived from an EMBL/GenBank/DDBJ whole genome shotgun (WGS) entry which is preliminary data.</text>
</comment>
<keyword evidence="4" id="KW-1185">Reference proteome</keyword>
<dbReference type="AlphaFoldDB" id="A0A6I4P183"/>
<dbReference type="EMBL" id="WSTA01000121">
    <property type="protein sequence ID" value="MWC00299.1"/>
    <property type="molecule type" value="Genomic_DNA"/>
</dbReference>
<feature type="region of interest" description="Disordered" evidence="1">
    <location>
        <begin position="1"/>
        <end position="30"/>
    </location>
</feature>